<organism evidence="2 3">
    <name type="scientific">Neisseria elongata</name>
    <dbReference type="NCBI Taxonomy" id="495"/>
    <lineage>
        <taxon>Bacteria</taxon>
        <taxon>Pseudomonadati</taxon>
        <taxon>Pseudomonadota</taxon>
        <taxon>Betaproteobacteria</taxon>
        <taxon>Neisseriales</taxon>
        <taxon>Neisseriaceae</taxon>
        <taxon>Neisseria</taxon>
    </lineage>
</organism>
<sequence length="151" mass="16976">MNKMFVCLSVLAVALAAGGCRGGASAQQKQDLSHMNARQRDEAGREAAANLRRTELKEDADTKVADIRYRASDDTFVYTLILKKIASPKVLDTARRRKLDAMLHKEGRKEICRSRNMRDLMVHGRYSVEYRVLARNGRALSSPIHISARDC</sequence>
<dbReference type="GeneID" id="93352541"/>
<feature type="signal peptide" evidence="1">
    <location>
        <begin position="1"/>
        <end position="26"/>
    </location>
</feature>
<dbReference type="RefSeq" id="WP_074895603.1">
    <property type="nucleotide sequence ID" value="NZ_CP031252.1"/>
</dbReference>
<dbReference type="PROSITE" id="PS51257">
    <property type="entry name" value="PROKAR_LIPOPROTEIN"/>
    <property type="match status" value="1"/>
</dbReference>
<evidence type="ECO:0000313" key="3">
    <source>
        <dbReference type="Proteomes" id="UP000254927"/>
    </source>
</evidence>
<evidence type="ECO:0000256" key="1">
    <source>
        <dbReference type="SAM" id="SignalP"/>
    </source>
</evidence>
<accession>A0A378TYL8</accession>
<feature type="chain" id="PRO_5016903435" description="Lipoprotein" evidence="1">
    <location>
        <begin position="27"/>
        <end position="151"/>
    </location>
</feature>
<evidence type="ECO:0008006" key="4">
    <source>
        <dbReference type="Google" id="ProtNLM"/>
    </source>
</evidence>
<dbReference type="EMBL" id="UGQW01000002">
    <property type="protein sequence ID" value="STZ68058.1"/>
    <property type="molecule type" value="Genomic_DNA"/>
</dbReference>
<keyword evidence="1" id="KW-0732">Signal</keyword>
<protein>
    <recommendedName>
        <fullName evidence="4">Lipoprotein</fullName>
    </recommendedName>
</protein>
<evidence type="ECO:0000313" key="2">
    <source>
        <dbReference type="EMBL" id="STZ68058.1"/>
    </source>
</evidence>
<name>A0A378TYL8_NEIEL</name>
<dbReference type="AlphaFoldDB" id="A0A378TYL8"/>
<proteinExistence type="predicted"/>
<dbReference type="Proteomes" id="UP000254927">
    <property type="component" value="Unassembled WGS sequence"/>
</dbReference>
<reference evidence="2 3" key="1">
    <citation type="submission" date="2018-06" db="EMBL/GenBank/DDBJ databases">
        <authorList>
            <consortium name="Pathogen Informatics"/>
            <person name="Doyle S."/>
        </authorList>
    </citation>
    <scope>NUCLEOTIDE SEQUENCE [LARGE SCALE GENOMIC DNA]</scope>
    <source>
        <strain evidence="2 3">NCTC10660</strain>
    </source>
</reference>
<gene>
    <name evidence="2" type="ORF">NCTC10660_01558</name>
</gene>